<evidence type="ECO:0008006" key="4">
    <source>
        <dbReference type="Google" id="ProtNLM"/>
    </source>
</evidence>
<keyword evidence="1" id="KW-1133">Transmembrane helix</keyword>
<proteinExistence type="predicted"/>
<feature type="transmembrane region" description="Helical" evidence="1">
    <location>
        <begin position="367"/>
        <end position="387"/>
    </location>
</feature>
<organism evidence="2 3">
    <name type="scientific">Hymenobacter jeongseonensis</name>
    <dbReference type="NCBI Taxonomy" id="2791027"/>
    <lineage>
        <taxon>Bacteria</taxon>
        <taxon>Pseudomonadati</taxon>
        <taxon>Bacteroidota</taxon>
        <taxon>Cytophagia</taxon>
        <taxon>Cytophagales</taxon>
        <taxon>Hymenobacteraceae</taxon>
        <taxon>Hymenobacter</taxon>
    </lineage>
</organism>
<feature type="transmembrane region" description="Helical" evidence="1">
    <location>
        <begin position="189"/>
        <end position="208"/>
    </location>
</feature>
<feature type="transmembrane region" description="Helical" evidence="1">
    <location>
        <begin position="96"/>
        <end position="118"/>
    </location>
</feature>
<reference evidence="2 3" key="1">
    <citation type="submission" date="2020-11" db="EMBL/GenBank/DDBJ databases">
        <authorList>
            <person name="Kim M.K."/>
        </authorList>
    </citation>
    <scope>NUCLEOTIDE SEQUENCE [LARGE SCALE GENOMIC DNA]</scope>
    <source>
        <strain evidence="2 3">BT683</strain>
    </source>
</reference>
<keyword evidence="1" id="KW-0472">Membrane</keyword>
<comment type="caution">
    <text evidence="2">The sequence shown here is derived from an EMBL/GenBank/DDBJ whole genome shotgun (WGS) entry which is preliminary data.</text>
</comment>
<keyword evidence="3" id="KW-1185">Reference proteome</keyword>
<evidence type="ECO:0000313" key="3">
    <source>
        <dbReference type="Proteomes" id="UP000597617"/>
    </source>
</evidence>
<dbReference type="RefSeq" id="WP_196281381.1">
    <property type="nucleotide sequence ID" value="NZ_JADQDQ010000002.1"/>
</dbReference>
<evidence type="ECO:0000256" key="1">
    <source>
        <dbReference type="SAM" id="Phobius"/>
    </source>
</evidence>
<feature type="transmembrane region" description="Helical" evidence="1">
    <location>
        <begin position="6"/>
        <end position="26"/>
    </location>
</feature>
<feature type="transmembrane region" description="Helical" evidence="1">
    <location>
        <begin position="296"/>
        <end position="314"/>
    </location>
</feature>
<feature type="transmembrane region" description="Helical" evidence="1">
    <location>
        <begin position="214"/>
        <end position="234"/>
    </location>
</feature>
<feature type="transmembrane region" description="Helical" evidence="1">
    <location>
        <begin position="162"/>
        <end position="182"/>
    </location>
</feature>
<accession>A0ABS0IF79</accession>
<sequence>MLQRNWHYLLLLFLLFDFGYSFWHYLQFPLDGDLAPVVWPSEPYTPVLHDPFGLGPLLRQERYPAPNRFFAHYFLFAYFRHVPLWLHPVLSPLNSLYAACALLKLAVHGLLVYVLAVAISNQRNVLSPGFLLAAALVAPLFQTAGFNSQMGVVDASITYTGFYALSMSLLLLFFLPFLRAALHGEPLRVSWLSYVGLLGLAVVLAFHGTAASSTGLVVCPAVLLLSWYRAFSLLPANGSVLTRSRQALGQLPRPLLVFGLFSAFCLYSMYVGLYNLENDWSTLPIAQRYGRLPLGVYYQLTGKLGFPMLLVLLLSSAYLISRQPRTPASTRVRTALKWAALFALAYVLLLPLGGYRAYREYILRRDSILPVTLVLIGCFGLTAHYLLTHLPKPARWRYAALVGVGLGIFTFTDRYKSSQGNACERDLFARLAQSPAPIVQLPATCTMMDWQPLTDYRKSELNGWMLHYWGITKTPKLYYQQ</sequence>
<feature type="transmembrane region" description="Helical" evidence="1">
    <location>
        <begin position="125"/>
        <end position="142"/>
    </location>
</feature>
<protein>
    <recommendedName>
        <fullName evidence="4">Glycosyltransferase RgtA/B/C/D-like domain-containing protein</fullName>
    </recommendedName>
</protein>
<name>A0ABS0IF79_9BACT</name>
<evidence type="ECO:0000313" key="2">
    <source>
        <dbReference type="EMBL" id="MBF9237016.1"/>
    </source>
</evidence>
<feature type="transmembrane region" description="Helical" evidence="1">
    <location>
        <begin position="255"/>
        <end position="276"/>
    </location>
</feature>
<feature type="transmembrane region" description="Helical" evidence="1">
    <location>
        <begin position="335"/>
        <end position="355"/>
    </location>
</feature>
<dbReference type="EMBL" id="JADQDQ010000002">
    <property type="protein sequence ID" value="MBF9237016.1"/>
    <property type="molecule type" value="Genomic_DNA"/>
</dbReference>
<dbReference type="Proteomes" id="UP000597617">
    <property type="component" value="Unassembled WGS sequence"/>
</dbReference>
<gene>
    <name evidence="2" type="ORF">I2I05_06370</name>
</gene>
<keyword evidence="1" id="KW-0812">Transmembrane</keyword>